<gene>
    <name evidence="7" type="ORF">YALI1_A11258g</name>
</gene>
<dbReference type="VEuPathDB" id="FungiDB:YALI1_A11258g"/>
<evidence type="ECO:0000256" key="5">
    <source>
        <dbReference type="ARBA" id="ARBA00053565"/>
    </source>
</evidence>
<keyword evidence="4 6" id="KW-0406">Ion transport</keyword>
<dbReference type="GO" id="GO:0000221">
    <property type="term" value="C:vacuolar proton-transporting V-type ATPase, V1 domain"/>
    <property type="evidence" value="ECO:0007669"/>
    <property type="project" value="TreeGrafter"/>
</dbReference>
<dbReference type="GO" id="GO:0046961">
    <property type="term" value="F:proton-transporting ATPase activity, rotational mechanism"/>
    <property type="evidence" value="ECO:0007669"/>
    <property type="project" value="InterPro"/>
</dbReference>
<comment type="similarity">
    <text evidence="1 6">Belongs to the V-ATPase C subunit family.</text>
</comment>
<dbReference type="InterPro" id="IPR004907">
    <property type="entry name" value="ATPase_V1-cplx_csu"/>
</dbReference>
<dbReference type="Gene3D" id="1.20.1460.10">
    <property type="entry name" value="subunit c (vma5p) of the yeast v-atpase, domain 2"/>
    <property type="match status" value="1"/>
</dbReference>
<dbReference type="Gene3D" id="3.30.70.1180">
    <property type="entry name" value="Vacuolar atp synthase subunit c, domain 1"/>
    <property type="match status" value="1"/>
</dbReference>
<dbReference type="OrthoDB" id="6605928at2759"/>
<dbReference type="eggNOG" id="KOG2909">
    <property type="taxonomic scope" value="Eukaryota"/>
</dbReference>
<name>A0A1H6Q1E3_YARLL</name>
<dbReference type="Gene3D" id="3.30.70.100">
    <property type="match status" value="1"/>
</dbReference>
<proteinExistence type="inferred from homology"/>
<dbReference type="PANTHER" id="PTHR10137:SF0">
    <property type="entry name" value="V-TYPE PROTON ATPASE SUBUNIT C"/>
    <property type="match status" value="1"/>
</dbReference>
<evidence type="ECO:0000256" key="1">
    <source>
        <dbReference type="ARBA" id="ARBA00006138"/>
    </source>
</evidence>
<dbReference type="GeneID" id="2905953"/>
<dbReference type="CDD" id="cd14785">
    <property type="entry name" value="V-ATPase_C"/>
    <property type="match status" value="1"/>
</dbReference>
<evidence type="ECO:0000256" key="4">
    <source>
        <dbReference type="ARBA" id="ARBA00023065"/>
    </source>
</evidence>
<comment type="function">
    <text evidence="6">Subunit of the V1 complex of vacuolar(H+)-ATPase (V-ATPase), a multisubunit enzyme composed of a peripheral complex (V1) that hydrolyzes ATP and a membrane integral complex (V0) that translocates protons. V-ATPase is responsible for acidifying and maintaining the pH of intracellular compartments and in some cell types, is targeted to the plasma membrane, where it is responsible for acidifying the extracellular environment. Subunit C is necessary for the assembly of the catalytic sector of the enzyme and is likely to have a specific function in its catalytic activity.</text>
</comment>
<dbReference type="Pfam" id="PF03223">
    <property type="entry name" value="V-ATPase_C"/>
    <property type="match status" value="1"/>
</dbReference>
<dbReference type="SUPFAM" id="SSF118203">
    <property type="entry name" value="Vacuolar ATP synthase subunit C"/>
    <property type="match status" value="1"/>
</dbReference>
<comment type="function">
    <text evidence="5">Subunit of the V1 complex of vacuolar(H+)-ATPase (V-ATPase), a multisubunit enzyme composed of a peripheral complex (V1) that hydrolyzes ATP and a membrane integral complex (V0) that translocates protons. V-ATPase is responsible for acidifying and maintaining the pH of intracellular compartments. Subunit C is necessary for the assembly of the catalytic sector of the enzyme and is likely to have a specific function in its catalytic activity. Reversibly leaves the enzyme after glucose depletion, causing the catalytic subcomplex V1 to detach from the V0 section.</text>
</comment>
<dbReference type="VEuPathDB" id="FungiDB:YALI0_A11143g"/>
<dbReference type="AlphaFoldDB" id="A0A1H6Q1E3"/>
<dbReference type="InterPro" id="IPR036132">
    <property type="entry name" value="Vac_ATP_synth_c_sf"/>
</dbReference>
<accession>A0A1H6Q1E3</accession>
<dbReference type="PANTHER" id="PTHR10137">
    <property type="entry name" value="V-TYPE PROTON ATPASE SUBUNIT C"/>
    <property type="match status" value="1"/>
</dbReference>
<dbReference type="Proteomes" id="UP000182444">
    <property type="component" value="Chromosome 1A"/>
</dbReference>
<dbReference type="EMBL" id="CP017553">
    <property type="protein sequence ID" value="AOW00516.1"/>
    <property type="molecule type" value="Genomic_DNA"/>
</dbReference>
<protein>
    <recommendedName>
        <fullName evidence="6">V-type proton ATPase subunit C</fullName>
    </recommendedName>
</protein>
<dbReference type="RefSeq" id="XP_499971.2">
    <property type="nucleotide sequence ID" value="XM_499971.3"/>
</dbReference>
<sequence length="383" mass="43083">MPLLQLSLPQNATSGGDPQTQLELWLQEHLSLVGPASQLHLPQFKIGTLESLVQLSEELHKTDGQLDGALAKVADIIGVLHEGSPAQQAFSKKINDRSEVDYVRDFRWNSNKYKTEGVPLTELSNNITGEALSLDQDVRTLFQNYQNAKSTLASVDRKQSGNLSIKSLHDVVAADDFVLDSEHLQTVLVAVPNSQSKEFVGSYESLTKMVVPRSAHVISKDDEYTLFGVTLFKKFVPEFIHKCREAKYTVRDFEYSPQRVQEERQEQQQASQQERQLWGEVVRLARTAYADLFKAIVHLRVIRIFVESVLRYGLPPNFLTATFEPTNLKKAKDALVEKFGYLGGNAFAKDKAGKIKSDQGLGEFGGLADQDYEPFVIYELKLY</sequence>
<evidence type="ECO:0000256" key="3">
    <source>
        <dbReference type="ARBA" id="ARBA00022781"/>
    </source>
</evidence>
<evidence type="ECO:0000256" key="2">
    <source>
        <dbReference type="ARBA" id="ARBA00022448"/>
    </source>
</evidence>
<organism evidence="7 8">
    <name type="scientific">Yarrowia lipolytica</name>
    <name type="common">Candida lipolytica</name>
    <dbReference type="NCBI Taxonomy" id="4952"/>
    <lineage>
        <taxon>Eukaryota</taxon>
        <taxon>Fungi</taxon>
        <taxon>Dikarya</taxon>
        <taxon>Ascomycota</taxon>
        <taxon>Saccharomycotina</taxon>
        <taxon>Dipodascomycetes</taxon>
        <taxon>Dipodascales</taxon>
        <taxon>Dipodascales incertae sedis</taxon>
        <taxon>Yarrowia</taxon>
    </lineage>
</organism>
<keyword evidence="2 6" id="KW-0813">Transport</keyword>
<dbReference type="FunFam" id="3.30.70.100:FF:000002">
    <property type="entry name" value="V-type proton ATPase subunit C"/>
    <property type="match status" value="1"/>
</dbReference>
<evidence type="ECO:0000313" key="8">
    <source>
        <dbReference type="Proteomes" id="UP000182444"/>
    </source>
</evidence>
<evidence type="ECO:0000256" key="6">
    <source>
        <dbReference type="RuleBase" id="RU364010"/>
    </source>
</evidence>
<comment type="subunit">
    <text evidence="6">V-ATPase is a heteromultimeric enzyme composed of a peripheral catalytic V1 complex (components A to H) attached to an integral membrane V0 proton pore complex.</text>
</comment>
<keyword evidence="3 6" id="KW-0375">Hydrogen ion transport</keyword>
<reference evidence="7 8" key="1">
    <citation type="journal article" date="2016" name="PLoS ONE">
        <title>Sequence Assembly of Yarrowia lipolytica Strain W29/CLIB89 Shows Transposable Element Diversity.</title>
        <authorList>
            <person name="Magnan C."/>
            <person name="Yu J."/>
            <person name="Chang I."/>
            <person name="Jahn E."/>
            <person name="Kanomata Y."/>
            <person name="Wu J."/>
            <person name="Zeller M."/>
            <person name="Oakes M."/>
            <person name="Baldi P."/>
            <person name="Sandmeyer S."/>
        </authorList>
    </citation>
    <scope>NUCLEOTIDE SEQUENCE [LARGE SCALE GENOMIC DNA]</scope>
    <source>
        <strain evidence="8">CLIB89(W29)</strain>
    </source>
</reference>
<dbReference type="KEGG" id="yli:2905953"/>
<evidence type="ECO:0000313" key="7">
    <source>
        <dbReference type="EMBL" id="AOW00516.1"/>
    </source>
</evidence>